<reference evidence="3" key="2">
    <citation type="submission" date="2021-02" db="EMBL/GenBank/DDBJ databases">
        <authorList>
            <person name="Kimball J.A."/>
            <person name="Haas M.W."/>
            <person name="Macchietto M."/>
            <person name="Kono T."/>
            <person name="Duquette J."/>
            <person name="Shao M."/>
        </authorList>
    </citation>
    <scope>NUCLEOTIDE SEQUENCE</scope>
    <source>
        <tissue evidence="3">Fresh leaf tissue</tissue>
    </source>
</reference>
<sequence>MFTEHQYSYNKHNLTHFKIGFTMLVNVLICLSMLFFLDIMALLRQHTPMDSTSSSGESELGAPANNMNTNTGVSSACVKTSVATASGES</sequence>
<feature type="compositionally biased region" description="Polar residues" evidence="1">
    <location>
        <begin position="48"/>
        <end position="57"/>
    </location>
</feature>
<keyword evidence="2" id="KW-1133">Transmembrane helix</keyword>
<evidence type="ECO:0000313" key="3">
    <source>
        <dbReference type="EMBL" id="KAG8060478.1"/>
    </source>
</evidence>
<evidence type="ECO:0000256" key="1">
    <source>
        <dbReference type="SAM" id="MobiDB-lite"/>
    </source>
</evidence>
<accession>A0A8J5S015</accession>
<reference evidence="3" key="1">
    <citation type="journal article" date="2021" name="bioRxiv">
        <title>Whole Genome Assembly and Annotation of Northern Wild Rice, Zizania palustris L., Supports a Whole Genome Duplication in the Zizania Genus.</title>
        <authorList>
            <person name="Haas M."/>
            <person name="Kono T."/>
            <person name="Macchietto M."/>
            <person name="Millas R."/>
            <person name="McGilp L."/>
            <person name="Shao M."/>
            <person name="Duquette J."/>
            <person name="Hirsch C.N."/>
            <person name="Kimball J."/>
        </authorList>
    </citation>
    <scope>NUCLEOTIDE SEQUENCE</scope>
    <source>
        <tissue evidence="3">Fresh leaf tissue</tissue>
    </source>
</reference>
<name>A0A8J5S015_ZIZPA</name>
<comment type="caution">
    <text evidence="3">The sequence shown here is derived from an EMBL/GenBank/DDBJ whole genome shotgun (WGS) entry which is preliminary data.</text>
</comment>
<organism evidence="3 4">
    <name type="scientific">Zizania palustris</name>
    <name type="common">Northern wild rice</name>
    <dbReference type="NCBI Taxonomy" id="103762"/>
    <lineage>
        <taxon>Eukaryota</taxon>
        <taxon>Viridiplantae</taxon>
        <taxon>Streptophyta</taxon>
        <taxon>Embryophyta</taxon>
        <taxon>Tracheophyta</taxon>
        <taxon>Spermatophyta</taxon>
        <taxon>Magnoliopsida</taxon>
        <taxon>Liliopsida</taxon>
        <taxon>Poales</taxon>
        <taxon>Poaceae</taxon>
        <taxon>BOP clade</taxon>
        <taxon>Oryzoideae</taxon>
        <taxon>Oryzeae</taxon>
        <taxon>Zizaniinae</taxon>
        <taxon>Zizania</taxon>
    </lineage>
</organism>
<proteinExistence type="predicted"/>
<keyword evidence="2" id="KW-0472">Membrane</keyword>
<evidence type="ECO:0000313" key="4">
    <source>
        <dbReference type="Proteomes" id="UP000729402"/>
    </source>
</evidence>
<dbReference type="AlphaFoldDB" id="A0A8J5S015"/>
<keyword evidence="4" id="KW-1185">Reference proteome</keyword>
<dbReference type="Proteomes" id="UP000729402">
    <property type="component" value="Unassembled WGS sequence"/>
</dbReference>
<keyword evidence="2" id="KW-0812">Transmembrane</keyword>
<evidence type="ECO:0000256" key="2">
    <source>
        <dbReference type="SAM" id="Phobius"/>
    </source>
</evidence>
<feature type="transmembrane region" description="Helical" evidence="2">
    <location>
        <begin position="20"/>
        <end position="43"/>
    </location>
</feature>
<feature type="region of interest" description="Disordered" evidence="1">
    <location>
        <begin position="48"/>
        <end position="72"/>
    </location>
</feature>
<gene>
    <name evidence="3" type="ORF">GUJ93_ZPchr0002g25683</name>
</gene>
<protein>
    <submittedName>
        <fullName evidence="3">Uncharacterized protein</fullName>
    </submittedName>
</protein>
<dbReference type="EMBL" id="JAAALK010000287">
    <property type="protein sequence ID" value="KAG8060478.1"/>
    <property type="molecule type" value="Genomic_DNA"/>
</dbReference>